<evidence type="ECO:0000313" key="3">
    <source>
        <dbReference type="Proteomes" id="UP000193862"/>
    </source>
</evidence>
<evidence type="ECO:0000313" key="2">
    <source>
        <dbReference type="EMBL" id="SLN46407.1"/>
    </source>
</evidence>
<keyword evidence="1" id="KW-1133">Transmembrane helix</keyword>
<dbReference type="Proteomes" id="UP000193862">
    <property type="component" value="Unassembled WGS sequence"/>
</dbReference>
<name>A0A1Y5SVY6_9RHOB</name>
<keyword evidence="1" id="KW-0472">Membrane</keyword>
<reference evidence="2 3" key="1">
    <citation type="submission" date="2017-03" db="EMBL/GenBank/DDBJ databases">
        <authorList>
            <person name="Afonso C.L."/>
            <person name="Miller P.J."/>
            <person name="Scott M.A."/>
            <person name="Spackman E."/>
            <person name="Goraichik I."/>
            <person name="Dimitrov K.M."/>
            <person name="Suarez D.L."/>
            <person name="Swayne D.E."/>
        </authorList>
    </citation>
    <scope>NUCLEOTIDE SEQUENCE [LARGE SCALE GENOMIC DNA]</scope>
    <source>
        <strain evidence="2 3">CECT 8620</strain>
    </source>
</reference>
<protein>
    <submittedName>
        <fullName evidence="2">Uncharacterized protein</fullName>
    </submittedName>
</protein>
<dbReference type="OrthoDB" id="7869911at2"/>
<organism evidence="2 3">
    <name type="scientific">Aquimixticola soesokkakensis</name>
    <dbReference type="NCBI Taxonomy" id="1519096"/>
    <lineage>
        <taxon>Bacteria</taxon>
        <taxon>Pseudomonadati</taxon>
        <taxon>Pseudomonadota</taxon>
        <taxon>Alphaproteobacteria</taxon>
        <taxon>Rhodobacterales</taxon>
        <taxon>Paracoccaceae</taxon>
        <taxon>Aquimixticola</taxon>
    </lineage>
</organism>
<sequence length="71" mass="7866">MPLDRFVLILIVVIVAAGASIWVASLITVTLTTPFALLVMIPTGLVAYVVLRVIEERVTSKEDSHYDRIQK</sequence>
<dbReference type="EMBL" id="FWFS01000006">
    <property type="protein sequence ID" value="SLN46407.1"/>
    <property type="molecule type" value="Genomic_DNA"/>
</dbReference>
<keyword evidence="3" id="KW-1185">Reference proteome</keyword>
<dbReference type="RefSeq" id="WP_085836603.1">
    <property type="nucleotide sequence ID" value="NZ_FWFS01000006.1"/>
</dbReference>
<feature type="transmembrane region" description="Helical" evidence="1">
    <location>
        <begin position="7"/>
        <end position="29"/>
    </location>
</feature>
<dbReference type="AlphaFoldDB" id="A0A1Y5SVY6"/>
<evidence type="ECO:0000256" key="1">
    <source>
        <dbReference type="SAM" id="Phobius"/>
    </source>
</evidence>
<feature type="transmembrane region" description="Helical" evidence="1">
    <location>
        <begin position="35"/>
        <end position="54"/>
    </location>
</feature>
<gene>
    <name evidence="2" type="ORF">AQS8620_01918</name>
</gene>
<accession>A0A1Y5SVY6</accession>
<keyword evidence="1" id="KW-0812">Transmembrane</keyword>
<proteinExistence type="predicted"/>